<protein>
    <submittedName>
        <fullName evidence="2">Uncharacterized protein</fullName>
    </submittedName>
</protein>
<feature type="region of interest" description="Disordered" evidence="1">
    <location>
        <begin position="52"/>
        <end position="76"/>
    </location>
</feature>
<gene>
    <name evidence="2" type="ORF">T11_12023</name>
</gene>
<evidence type="ECO:0000256" key="1">
    <source>
        <dbReference type="SAM" id="MobiDB-lite"/>
    </source>
</evidence>
<organism evidence="2 3">
    <name type="scientific">Trichinella zimbabwensis</name>
    <dbReference type="NCBI Taxonomy" id="268475"/>
    <lineage>
        <taxon>Eukaryota</taxon>
        <taxon>Metazoa</taxon>
        <taxon>Ecdysozoa</taxon>
        <taxon>Nematoda</taxon>
        <taxon>Enoplea</taxon>
        <taxon>Dorylaimia</taxon>
        <taxon>Trichinellida</taxon>
        <taxon>Trichinellidae</taxon>
        <taxon>Trichinella</taxon>
    </lineage>
</organism>
<reference evidence="2 3" key="1">
    <citation type="submission" date="2015-01" db="EMBL/GenBank/DDBJ databases">
        <title>Evolution of Trichinella species and genotypes.</title>
        <authorList>
            <person name="Korhonen P.K."/>
            <person name="Edoardo P."/>
            <person name="Giuseppe L.R."/>
            <person name="Gasser R.B."/>
        </authorList>
    </citation>
    <scope>NUCLEOTIDE SEQUENCE [LARGE SCALE GENOMIC DNA]</scope>
    <source>
        <strain evidence="2">ISS1029</strain>
    </source>
</reference>
<proteinExistence type="predicted"/>
<keyword evidence="3" id="KW-1185">Reference proteome</keyword>
<name>A0A0V1I7N4_9BILA</name>
<dbReference type="EMBL" id="JYDP01000002">
    <property type="protein sequence ID" value="KRZ18858.1"/>
    <property type="molecule type" value="Genomic_DNA"/>
</dbReference>
<accession>A0A0V1I7N4</accession>
<sequence>MNFDFKLKPQINWSNVFGHFPISIGFGNANVGNVRFHLETSIPIKSLNLARRRGTEQAPNTQANHNNPKPRPTFSTTIEQNIHVQFCKHSD</sequence>
<comment type="caution">
    <text evidence="2">The sequence shown here is derived from an EMBL/GenBank/DDBJ whole genome shotgun (WGS) entry which is preliminary data.</text>
</comment>
<dbReference type="AlphaFoldDB" id="A0A0V1I7N4"/>
<feature type="compositionally biased region" description="Polar residues" evidence="1">
    <location>
        <begin position="57"/>
        <end position="76"/>
    </location>
</feature>
<dbReference type="Proteomes" id="UP000055024">
    <property type="component" value="Unassembled WGS sequence"/>
</dbReference>
<evidence type="ECO:0000313" key="3">
    <source>
        <dbReference type="Proteomes" id="UP000055024"/>
    </source>
</evidence>
<evidence type="ECO:0000313" key="2">
    <source>
        <dbReference type="EMBL" id="KRZ18858.1"/>
    </source>
</evidence>